<feature type="compositionally biased region" description="Basic and acidic residues" evidence="6">
    <location>
        <begin position="183"/>
        <end position="200"/>
    </location>
</feature>
<dbReference type="Proteomes" id="UP000046392">
    <property type="component" value="Unplaced"/>
</dbReference>
<feature type="compositionally biased region" description="Basic and acidic residues" evidence="6">
    <location>
        <begin position="166"/>
        <end position="176"/>
    </location>
</feature>
<dbReference type="WBParaSite" id="SPAL_0000822500.1">
    <property type="protein sequence ID" value="SPAL_0000822500.1"/>
    <property type="gene ID" value="SPAL_0000822500"/>
</dbReference>
<dbReference type="STRING" id="174720.A0A0N5BQR3"/>
<dbReference type="PANTHER" id="PTHR11793">
    <property type="entry name" value="BASIC HELIX-LOOP-HELIX TRANSCRIPTION FACTOR"/>
    <property type="match status" value="1"/>
</dbReference>
<dbReference type="GO" id="GO:0046983">
    <property type="term" value="F:protein dimerization activity"/>
    <property type="evidence" value="ECO:0007669"/>
    <property type="project" value="InterPro"/>
</dbReference>
<dbReference type="InterPro" id="IPR011598">
    <property type="entry name" value="bHLH_dom"/>
</dbReference>
<dbReference type="InterPro" id="IPR036638">
    <property type="entry name" value="HLH_DNA-bd_sf"/>
</dbReference>
<dbReference type="SMART" id="SM00353">
    <property type="entry name" value="HLH"/>
    <property type="match status" value="1"/>
</dbReference>
<organism evidence="8 9">
    <name type="scientific">Strongyloides papillosus</name>
    <name type="common">Intestinal threadworm</name>
    <dbReference type="NCBI Taxonomy" id="174720"/>
    <lineage>
        <taxon>Eukaryota</taxon>
        <taxon>Metazoa</taxon>
        <taxon>Ecdysozoa</taxon>
        <taxon>Nematoda</taxon>
        <taxon>Chromadorea</taxon>
        <taxon>Rhabditida</taxon>
        <taxon>Tylenchina</taxon>
        <taxon>Panagrolaimomorpha</taxon>
        <taxon>Strongyloidoidea</taxon>
        <taxon>Strongyloididae</taxon>
        <taxon>Strongyloides</taxon>
    </lineage>
</organism>
<evidence type="ECO:0000256" key="1">
    <source>
        <dbReference type="ARBA" id="ARBA00004123"/>
    </source>
</evidence>
<dbReference type="GO" id="GO:0005634">
    <property type="term" value="C:nucleus"/>
    <property type="evidence" value="ECO:0007669"/>
    <property type="project" value="UniProtKB-SubCell"/>
</dbReference>
<dbReference type="InterPro" id="IPR051098">
    <property type="entry name" value="NeuroDiff_E-box_TFs"/>
</dbReference>
<protein>
    <submittedName>
        <fullName evidence="9">BHLH domain-containing protein</fullName>
    </submittedName>
</protein>
<name>A0A0N5BQR3_STREA</name>
<evidence type="ECO:0000256" key="4">
    <source>
        <dbReference type="ARBA" id="ARBA00023163"/>
    </source>
</evidence>
<keyword evidence="8" id="KW-1185">Reference proteome</keyword>
<dbReference type="Pfam" id="PF00010">
    <property type="entry name" value="HLH"/>
    <property type="match status" value="1"/>
</dbReference>
<dbReference type="GO" id="GO:0005667">
    <property type="term" value="C:transcription regulator complex"/>
    <property type="evidence" value="ECO:0007669"/>
    <property type="project" value="TreeGrafter"/>
</dbReference>
<keyword evidence="3" id="KW-0238">DNA-binding</keyword>
<dbReference type="PANTHER" id="PTHR11793:SF13">
    <property type="entry name" value="PROTEIN DAUGHTERLESS"/>
    <property type="match status" value="1"/>
</dbReference>
<feature type="domain" description="BHLH" evidence="7">
    <location>
        <begin position="197"/>
        <end position="251"/>
    </location>
</feature>
<feature type="region of interest" description="Disordered" evidence="6">
    <location>
        <begin position="151"/>
        <end position="200"/>
    </location>
</feature>
<evidence type="ECO:0000256" key="5">
    <source>
        <dbReference type="ARBA" id="ARBA00023242"/>
    </source>
</evidence>
<evidence type="ECO:0000259" key="7">
    <source>
        <dbReference type="PROSITE" id="PS50888"/>
    </source>
</evidence>
<dbReference type="GO" id="GO:0000981">
    <property type="term" value="F:DNA-binding transcription factor activity, RNA polymerase II-specific"/>
    <property type="evidence" value="ECO:0007669"/>
    <property type="project" value="TreeGrafter"/>
</dbReference>
<dbReference type="GO" id="GO:0000978">
    <property type="term" value="F:RNA polymerase II cis-regulatory region sequence-specific DNA binding"/>
    <property type="evidence" value="ECO:0007669"/>
    <property type="project" value="TreeGrafter"/>
</dbReference>
<dbReference type="Gene3D" id="4.10.280.10">
    <property type="entry name" value="Helix-loop-helix DNA-binding domain"/>
    <property type="match status" value="1"/>
</dbReference>
<dbReference type="GO" id="GO:0000785">
    <property type="term" value="C:chromatin"/>
    <property type="evidence" value="ECO:0007669"/>
    <property type="project" value="TreeGrafter"/>
</dbReference>
<evidence type="ECO:0000256" key="6">
    <source>
        <dbReference type="SAM" id="MobiDB-lite"/>
    </source>
</evidence>
<keyword evidence="4" id="KW-0804">Transcription</keyword>
<reference evidence="9" key="1">
    <citation type="submission" date="2017-02" db="UniProtKB">
        <authorList>
            <consortium name="WormBaseParasite"/>
        </authorList>
    </citation>
    <scope>IDENTIFICATION</scope>
</reference>
<evidence type="ECO:0000256" key="3">
    <source>
        <dbReference type="ARBA" id="ARBA00023125"/>
    </source>
</evidence>
<proteinExistence type="predicted"/>
<comment type="subcellular location">
    <subcellularLocation>
        <location evidence="1">Nucleus</location>
    </subcellularLocation>
</comment>
<keyword evidence="2" id="KW-0805">Transcription regulation</keyword>
<dbReference type="PROSITE" id="PS50888">
    <property type="entry name" value="BHLH"/>
    <property type="match status" value="1"/>
</dbReference>
<dbReference type="AlphaFoldDB" id="A0A0N5BQR3"/>
<evidence type="ECO:0000256" key="2">
    <source>
        <dbReference type="ARBA" id="ARBA00023015"/>
    </source>
</evidence>
<feature type="compositionally biased region" description="Polar residues" evidence="6">
    <location>
        <begin position="151"/>
        <end position="165"/>
    </location>
</feature>
<sequence>MSFPNPEFPPNDIKVEYIEDYTVSPVDNIVPEISTENNYYPDSNQRYGPLPSVSDFYHSTYNTWNNLNTENNIYPYNPSYLQNTEYPVYSSAPSYSTSNAIYNVDRQPCNFSSIQPNRYTADFSYNETKSNINDIQKPFLIENPPSNSSFYRQISCGSDSTGTEKSYSEGRGDVKLVKKRTKKENNEDKSPDDKKDYKRTANNIRERIRVHDINAAFTDLAKICSEYMKDKEEKHTKLTILQQAVEVIKVLEKEVEKKRDVKTSGISHFA</sequence>
<evidence type="ECO:0000313" key="9">
    <source>
        <dbReference type="WBParaSite" id="SPAL_0000822500.1"/>
    </source>
</evidence>
<accession>A0A0N5BQR3</accession>
<evidence type="ECO:0000313" key="8">
    <source>
        <dbReference type="Proteomes" id="UP000046392"/>
    </source>
</evidence>
<keyword evidence="5" id="KW-0539">Nucleus</keyword>
<dbReference type="SUPFAM" id="SSF47459">
    <property type="entry name" value="HLH, helix-loop-helix DNA-binding domain"/>
    <property type="match status" value="1"/>
</dbReference>